<dbReference type="AlphaFoldDB" id="B4FHP3"/>
<feature type="compositionally biased region" description="Basic and acidic residues" evidence="1">
    <location>
        <begin position="47"/>
        <end position="60"/>
    </location>
</feature>
<name>B4FHP3_MAIZE</name>
<accession>B4FHP3</accession>
<protein>
    <submittedName>
        <fullName evidence="2">Uncharacterized protein</fullName>
    </submittedName>
</protein>
<proteinExistence type="evidence at transcript level"/>
<evidence type="ECO:0000313" key="2">
    <source>
        <dbReference type="EMBL" id="ACF81636.1"/>
    </source>
</evidence>
<sequence length="140" mass="15471">MSPSPICSPRTTSGASTPLTGGSGAVPLNHVRQPAYRNEGFTVTSRGFDDHMPSRPVDPVHGRFIRVQQFSVGRQERVVSEVDILSSQYGKMRHANVWDPHDRPLPSERSSQQCFGNHAKLKPSLDLRSGPRQPGRNHGH</sequence>
<evidence type="ECO:0000256" key="1">
    <source>
        <dbReference type="SAM" id="MobiDB-lite"/>
    </source>
</evidence>
<organism evidence="2">
    <name type="scientific">Zea mays</name>
    <name type="common">Maize</name>
    <dbReference type="NCBI Taxonomy" id="4577"/>
    <lineage>
        <taxon>Eukaryota</taxon>
        <taxon>Viridiplantae</taxon>
        <taxon>Streptophyta</taxon>
        <taxon>Embryophyta</taxon>
        <taxon>Tracheophyta</taxon>
        <taxon>Spermatophyta</taxon>
        <taxon>Magnoliopsida</taxon>
        <taxon>Liliopsida</taxon>
        <taxon>Poales</taxon>
        <taxon>Poaceae</taxon>
        <taxon>PACMAD clade</taxon>
        <taxon>Panicoideae</taxon>
        <taxon>Andropogonodae</taxon>
        <taxon>Andropogoneae</taxon>
        <taxon>Tripsacinae</taxon>
        <taxon>Zea</taxon>
    </lineage>
</organism>
<feature type="compositionally biased region" description="Polar residues" evidence="1">
    <location>
        <begin position="1"/>
        <end position="20"/>
    </location>
</feature>
<dbReference type="EMBL" id="BT036631">
    <property type="protein sequence ID" value="ACF81636.1"/>
    <property type="molecule type" value="mRNA"/>
</dbReference>
<feature type="region of interest" description="Disordered" evidence="1">
    <location>
        <begin position="90"/>
        <end position="140"/>
    </location>
</feature>
<feature type="region of interest" description="Disordered" evidence="1">
    <location>
        <begin position="1"/>
        <end position="60"/>
    </location>
</feature>
<reference evidence="2" key="1">
    <citation type="journal article" date="2009" name="PLoS Genet.">
        <title>Sequencing, mapping, and analysis of 27,455 maize full-length cDNAs.</title>
        <authorList>
            <person name="Soderlund C."/>
            <person name="Descour A."/>
            <person name="Kudrna D."/>
            <person name="Bomhoff M."/>
            <person name="Boyd L."/>
            <person name="Currie J."/>
            <person name="Angelova A."/>
            <person name="Collura K."/>
            <person name="Wissotski M."/>
            <person name="Ashley E."/>
            <person name="Morrow D."/>
            <person name="Fernandes J."/>
            <person name="Walbot V."/>
            <person name="Yu Y."/>
        </authorList>
    </citation>
    <scope>NUCLEOTIDE SEQUENCE</scope>
    <source>
        <strain evidence="2">B73</strain>
    </source>
</reference>